<dbReference type="Bgee" id="ENSACAG00000002147">
    <property type="expression patterns" value="Expressed in dewlap and 1 other cell type or tissue"/>
</dbReference>
<organism evidence="5 6">
    <name type="scientific">Anolis carolinensis</name>
    <name type="common">Green anole</name>
    <name type="synonym">American chameleon</name>
    <dbReference type="NCBI Taxonomy" id="28377"/>
    <lineage>
        <taxon>Eukaryota</taxon>
        <taxon>Metazoa</taxon>
        <taxon>Chordata</taxon>
        <taxon>Craniata</taxon>
        <taxon>Vertebrata</taxon>
        <taxon>Euteleostomi</taxon>
        <taxon>Lepidosauria</taxon>
        <taxon>Squamata</taxon>
        <taxon>Bifurcata</taxon>
        <taxon>Unidentata</taxon>
        <taxon>Episquamata</taxon>
        <taxon>Toxicofera</taxon>
        <taxon>Iguania</taxon>
        <taxon>Dactyloidae</taxon>
        <taxon>Anolis</taxon>
    </lineage>
</organism>
<dbReference type="PANTHER" id="PTHR47060:SF1">
    <property type="entry name" value="HOMEOBOX PROTEIN NOBOX"/>
    <property type="match status" value="1"/>
</dbReference>
<dbReference type="PANTHER" id="PTHR47060">
    <property type="entry name" value="HOMEOBOX PROTEIN NOBOX"/>
    <property type="match status" value="1"/>
</dbReference>
<keyword evidence="1 2" id="KW-0371">Homeobox</keyword>
<dbReference type="SUPFAM" id="SSF46689">
    <property type="entry name" value="Homeodomain-like"/>
    <property type="match status" value="1"/>
</dbReference>
<dbReference type="Pfam" id="PF00046">
    <property type="entry name" value="Homeodomain"/>
    <property type="match status" value="1"/>
</dbReference>
<proteinExistence type="predicted"/>
<dbReference type="Ensembl" id="ENSACAT00000002079.4">
    <property type="protein sequence ID" value="ENSACAP00000002031.4"/>
    <property type="gene ID" value="ENSACAG00000002147.4"/>
</dbReference>
<dbReference type="eggNOG" id="KOG0490">
    <property type="taxonomic scope" value="Eukaryota"/>
</dbReference>
<gene>
    <name evidence="5" type="primary">nobox</name>
</gene>
<accession>G1KA94</accession>
<evidence type="ECO:0000313" key="6">
    <source>
        <dbReference type="Proteomes" id="UP000001646"/>
    </source>
</evidence>
<sequence length="485" mass="53235">MALSSTRHAPEPAFQDAGNPDATEKKENSPETPEEPVPPARKKTRTFYSAEQLDELERMFLEDHYPDNEKRREIATAVGVPAQRVMVWFQNRRAKWRKMEKLIVKDNKKSSTTEAALLADSQQNYQGAASLPVSQKTENVHDQSPAFLMGPPTIICSSIHSEQSTPLVSTSVVSVTGKSTPYQSVQTKDISEGILGSLKEEILPAIPSPPPIRRAILPFNVALNTNSQIAPLMADLCNCPASQENNSNETFACNMPSQSIISPVHCNYPEQLEPTAILETPNFYSSSHSKMFQLNQHPQQQMSQLQHFPIHLTGGMLPSVQLTQAASSKSSTPFFSIPSNGGLATYGTAEAPPGFQQNHIGGHLLIQSSTESSGFISAFQAMPWNEFCLQRAPVTNQLCSQMALCSSRGEYYSAEQVQFTQNQGVPPNSCPLQHPKNTVPGPTVLLTAKQMAPADEDMSPIHQSQAEHMAAYEEVLNSDDISKFK</sequence>
<reference evidence="5" key="2">
    <citation type="submission" date="2025-08" db="UniProtKB">
        <authorList>
            <consortium name="Ensembl"/>
        </authorList>
    </citation>
    <scope>IDENTIFICATION</scope>
</reference>
<evidence type="ECO:0000256" key="3">
    <source>
        <dbReference type="SAM" id="MobiDB-lite"/>
    </source>
</evidence>
<dbReference type="GO" id="GO:0000978">
    <property type="term" value="F:RNA polymerase II cis-regulatory region sequence-specific DNA binding"/>
    <property type="evidence" value="ECO:0000318"/>
    <property type="project" value="GO_Central"/>
</dbReference>
<feature type="domain" description="Homeobox" evidence="4">
    <location>
        <begin position="39"/>
        <end position="99"/>
    </location>
</feature>
<dbReference type="AlphaFoldDB" id="G1KA94"/>
<dbReference type="InterPro" id="IPR042988">
    <property type="entry name" value="NOBOX"/>
</dbReference>
<keyword evidence="6" id="KW-1185">Reference proteome</keyword>
<dbReference type="GeneID" id="100564652"/>
<dbReference type="GeneTree" id="ENSGT00650000093445"/>
<dbReference type="GO" id="GO:0005634">
    <property type="term" value="C:nucleus"/>
    <property type="evidence" value="ECO:0007669"/>
    <property type="project" value="UniProtKB-SubCell"/>
</dbReference>
<keyword evidence="1 2" id="KW-0539">Nucleus</keyword>
<evidence type="ECO:0000313" key="5">
    <source>
        <dbReference type="Ensembl" id="ENSACAP00000002031.4"/>
    </source>
</evidence>
<dbReference type="PROSITE" id="PS50071">
    <property type="entry name" value="HOMEOBOX_2"/>
    <property type="match status" value="1"/>
</dbReference>
<dbReference type="HOGENOM" id="CLU_034811_1_0_1"/>
<dbReference type="GO" id="GO:0006357">
    <property type="term" value="P:regulation of transcription by RNA polymerase II"/>
    <property type="evidence" value="ECO:0000318"/>
    <property type="project" value="GO_Central"/>
</dbReference>
<dbReference type="GO" id="GO:0000981">
    <property type="term" value="F:DNA-binding transcription factor activity, RNA polymerase II-specific"/>
    <property type="evidence" value="ECO:0000318"/>
    <property type="project" value="GO_Central"/>
</dbReference>
<keyword evidence="1 2" id="KW-0238">DNA-binding</keyword>
<evidence type="ECO:0000256" key="2">
    <source>
        <dbReference type="RuleBase" id="RU000682"/>
    </source>
</evidence>
<dbReference type="OrthoDB" id="1867783at2759"/>
<dbReference type="RefSeq" id="XP_003221435.1">
    <property type="nucleotide sequence ID" value="XM_003221387.4"/>
</dbReference>
<protein>
    <recommendedName>
        <fullName evidence="4">Homeobox domain-containing protein</fullName>
    </recommendedName>
</protein>
<reference evidence="5 6" key="1">
    <citation type="submission" date="2009-12" db="EMBL/GenBank/DDBJ databases">
        <title>The Genome Sequence of Anolis carolinensis (Green Anole Lizard).</title>
        <authorList>
            <consortium name="The Genome Sequencing Platform"/>
            <person name="Di Palma F."/>
            <person name="Alfoldi J."/>
            <person name="Heiman D."/>
            <person name="Young S."/>
            <person name="Grabherr M."/>
            <person name="Johnson J."/>
            <person name="Lander E.S."/>
            <person name="Lindblad-Toh K."/>
        </authorList>
    </citation>
    <scope>NUCLEOTIDE SEQUENCE [LARGE SCALE GENOMIC DNA]</scope>
    <source>
        <strain evidence="5 6">JBL SC #1</strain>
    </source>
</reference>
<name>G1KA94_ANOCA</name>
<evidence type="ECO:0000256" key="1">
    <source>
        <dbReference type="PROSITE-ProRule" id="PRU00108"/>
    </source>
</evidence>
<feature type="region of interest" description="Disordered" evidence="3">
    <location>
        <begin position="1"/>
        <end position="46"/>
    </location>
</feature>
<dbReference type="Gene3D" id="1.10.10.60">
    <property type="entry name" value="Homeodomain-like"/>
    <property type="match status" value="1"/>
</dbReference>
<dbReference type="InParanoid" id="G1KA94"/>
<dbReference type="InterPro" id="IPR009057">
    <property type="entry name" value="Homeodomain-like_sf"/>
</dbReference>
<dbReference type="CTD" id="135935"/>
<dbReference type="SMART" id="SM00389">
    <property type="entry name" value="HOX"/>
    <property type="match status" value="1"/>
</dbReference>
<dbReference type="CDD" id="cd00086">
    <property type="entry name" value="homeodomain"/>
    <property type="match status" value="1"/>
</dbReference>
<evidence type="ECO:0000259" key="4">
    <source>
        <dbReference type="PROSITE" id="PS50071"/>
    </source>
</evidence>
<dbReference type="Proteomes" id="UP000001646">
    <property type="component" value="Chromosome 5"/>
</dbReference>
<comment type="subcellular location">
    <subcellularLocation>
        <location evidence="1 2">Nucleus</location>
    </subcellularLocation>
</comment>
<dbReference type="InterPro" id="IPR001356">
    <property type="entry name" value="HD"/>
</dbReference>
<dbReference type="KEGG" id="acs:100564652"/>
<reference evidence="5" key="3">
    <citation type="submission" date="2025-09" db="UniProtKB">
        <authorList>
            <consortium name="Ensembl"/>
        </authorList>
    </citation>
    <scope>IDENTIFICATION</scope>
</reference>
<feature type="DNA-binding region" description="Homeobox" evidence="1">
    <location>
        <begin position="41"/>
        <end position="100"/>
    </location>
</feature>